<dbReference type="Gene3D" id="2.170.130.10">
    <property type="entry name" value="TonB-dependent receptor, plug domain"/>
    <property type="match status" value="1"/>
</dbReference>
<dbReference type="Pfam" id="PF13715">
    <property type="entry name" value="CarbopepD_reg_2"/>
    <property type="match status" value="1"/>
</dbReference>
<evidence type="ECO:0000256" key="2">
    <source>
        <dbReference type="ARBA" id="ARBA00022448"/>
    </source>
</evidence>
<evidence type="ECO:0000256" key="5">
    <source>
        <dbReference type="ARBA" id="ARBA00023136"/>
    </source>
</evidence>
<comment type="similarity">
    <text evidence="7">Belongs to the TonB-dependent receptor family.</text>
</comment>
<evidence type="ECO:0000256" key="6">
    <source>
        <dbReference type="ARBA" id="ARBA00023237"/>
    </source>
</evidence>
<keyword evidence="3 7" id="KW-1134">Transmembrane beta strand</keyword>
<dbReference type="InterPro" id="IPR008969">
    <property type="entry name" value="CarboxyPept-like_regulatory"/>
</dbReference>
<proteinExistence type="inferred from homology"/>
<dbReference type="Gene3D" id="2.40.170.20">
    <property type="entry name" value="TonB-dependent receptor, beta-barrel domain"/>
    <property type="match status" value="1"/>
</dbReference>
<evidence type="ECO:0000256" key="7">
    <source>
        <dbReference type="PROSITE-ProRule" id="PRU01360"/>
    </source>
</evidence>
<evidence type="ECO:0000313" key="9">
    <source>
        <dbReference type="EMBL" id="SHL13561.1"/>
    </source>
</evidence>
<organism evidence="9 10">
    <name type="scientific">Chitinophaga jiangningensis</name>
    <dbReference type="NCBI Taxonomy" id="1419482"/>
    <lineage>
        <taxon>Bacteria</taxon>
        <taxon>Pseudomonadati</taxon>
        <taxon>Bacteroidota</taxon>
        <taxon>Chitinophagia</taxon>
        <taxon>Chitinophagales</taxon>
        <taxon>Chitinophagaceae</taxon>
        <taxon>Chitinophaga</taxon>
    </lineage>
</organism>
<evidence type="ECO:0000256" key="1">
    <source>
        <dbReference type="ARBA" id="ARBA00004571"/>
    </source>
</evidence>
<dbReference type="Pfam" id="PF07715">
    <property type="entry name" value="Plug"/>
    <property type="match status" value="1"/>
</dbReference>
<dbReference type="PROSITE" id="PS52016">
    <property type="entry name" value="TONB_DEPENDENT_REC_3"/>
    <property type="match status" value="1"/>
</dbReference>
<dbReference type="InterPro" id="IPR023997">
    <property type="entry name" value="TonB-dep_OMP_SusC/RagA_CS"/>
</dbReference>
<keyword evidence="5 7" id="KW-0472">Membrane</keyword>
<accession>A0A1M6Y5R5</accession>
<dbReference type="GO" id="GO:0009279">
    <property type="term" value="C:cell outer membrane"/>
    <property type="evidence" value="ECO:0007669"/>
    <property type="project" value="UniProtKB-SubCell"/>
</dbReference>
<dbReference type="SUPFAM" id="SSF56935">
    <property type="entry name" value="Porins"/>
    <property type="match status" value="1"/>
</dbReference>
<keyword evidence="4 7" id="KW-0812">Transmembrane</keyword>
<dbReference type="InterPro" id="IPR037066">
    <property type="entry name" value="Plug_dom_sf"/>
</dbReference>
<gene>
    <name evidence="9" type="ORF">SAMN05444266_102163</name>
</gene>
<dbReference type="NCBIfam" id="TIGR04057">
    <property type="entry name" value="SusC_RagA_signa"/>
    <property type="match status" value="1"/>
</dbReference>
<dbReference type="STRING" id="1419482.SAMN05444266_102163"/>
<reference evidence="9 10" key="1">
    <citation type="submission" date="2016-11" db="EMBL/GenBank/DDBJ databases">
        <authorList>
            <person name="Jaros S."/>
            <person name="Januszkiewicz K."/>
            <person name="Wedrychowicz H."/>
        </authorList>
    </citation>
    <scope>NUCLEOTIDE SEQUENCE [LARGE SCALE GENOMIC DNA]</scope>
    <source>
        <strain evidence="9 10">DSM 27406</strain>
    </source>
</reference>
<dbReference type="EMBL" id="FRBL01000002">
    <property type="protein sequence ID" value="SHL13561.1"/>
    <property type="molecule type" value="Genomic_DNA"/>
</dbReference>
<dbReference type="SUPFAM" id="SSF49464">
    <property type="entry name" value="Carboxypeptidase regulatory domain-like"/>
    <property type="match status" value="1"/>
</dbReference>
<name>A0A1M6Y5R5_9BACT</name>
<evidence type="ECO:0000256" key="3">
    <source>
        <dbReference type="ARBA" id="ARBA00022452"/>
    </source>
</evidence>
<dbReference type="OrthoDB" id="9768177at2"/>
<dbReference type="InterPro" id="IPR036942">
    <property type="entry name" value="Beta-barrel_TonB_sf"/>
</dbReference>
<dbReference type="AlphaFoldDB" id="A0A1M6Y5R5"/>
<feature type="domain" description="TonB-dependent receptor plug" evidence="8">
    <location>
        <begin position="157"/>
        <end position="270"/>
    </location>
</feature>
<keyword evidence="10" id="KW-1185">Reference proteome</keyword>
<comment type="subcellular location">
    <subcellularLocation>
        <location evidence="1 7">Cell outer membrane</location>
        <topology evidence="1 7">Multi-pass membrane protein</topology>
    </subcellularLocation>
</comment>
<evidence type="ECO:0000313" key="10">
    <source>
        <dbReference type="Proteomes" id="UP000184420"/>
    </source>
</evidence>
<dbReference type="InterPro" id="IPR039426">
    <property type="entry name" value="TonB-dep_rcpt-like"/>
</dbReference>
<dbReference type="InterPro" id="IPR012910">
    <property type="entry name" value="Plug_dom"/>
</dbReference>
<protein>
    <submittedName>
        <fullName evidence="9">TonB-linked outer membrane protein, SusC/RagA family</fullName>
    </submittedName>
</protein>
<evidence type="ECO:0000259" key="8">
    <source>
        <dbReference type="Pfam" id="PF07715"/>
    </source>
</evidence>
<evidence type="ECO:0000256" key="4">
    <source>
        <dbReference type="ARBA" id="ARBA00022692"/>
    </source>
</evidence>
<dbReference type="Proteomes" id="UP000184420">
    <property type="component" value="Unassembled WGS sequence"/>
</dbReference>
<dbReference type="NCBIfam" id="TIGR04056">
    <property type="entry name" value="OMP_RagA_SusC"/>
    <property type="match status" value="1"/>
</dbReference>
<keyword evidence="2 7" id="KW-0813">Transport</keyword>
<keyword evidence="6 7" id="KW-0998">Cell outer membrane</keyword>
<sequence>MRTSACHHSNTGARLITVFKSFRRRVMQSHTVVKSTLSLLGAICLMAVVMPTNAVASIRQQLTPIVIHIQDTTSMPLPGASVMIGKSERRGLTGGDGTITLSVAAGETIAVTFIGYDTKQVPVTEDVIRRKSITIHLSSKQSQLNDIVVVGYGTQKKSDVTGALSRITAETIQERPVTNVAQALQGKASGMNVATNMRPGEVPSIRIRGTRSQNASNEPLYVIDGVPVVSALGVTSFSINDLNPNDIASVEILKDASATAIYGSRGANGVILVSTKKGSKGKVSLNLATNVSLDSYKNLTDWMTGGEYIDRIRYGLINGRRYQAGSPADLTVAPQKWYADPHLDSLAFPASGITNNYAELLAATMKGYEWNNDGTVKMRQTTAEEKALGWPEMIPVYNSANIPTYNWRDAASRTGVTQNYQLSLSAGSETAKLYMSVGYNKQNGVQKDQDFERFNLNLNGDVVANKWFTMGVSVIASMSTQNFGISTNSGNTGAKDLYGRATTQFPWAFPYDSNGVAIRNPGGNLNTWNPLIDIDQSINERRSSSIMSNVYSEVKLAPGLKYRVNFGAQMRNFRNGAWTGPNVTGHLSQRANTASYAREENFSWVVENLLTYDKSFNKNHNLGITLLQSAQKSRKENTSTSVGGVVIPLSMWYDLGSNTQGNPGIGTGFTENTLSSFMGRINYTLMNKYLLTASGRYDGSSVLAPANKWEFFPSFALAWKMQEENWIRNISWINELKPRVGYGVTGNSSVAPYTTSGPLDRASYSWGSTPAIGYLPLTAQNPDMSWEKTAQINAGIDFAVLNSRISGSVEYYNQQTSDLLFSRDLNAVGGYVSKLMNIGKSRNKGWEVTINTDNIRTKNFTWSTNLTWSTNHEEIVELINGKQDMVAQRLFIGQPWQVFYQLQDAGIWSNSKEDLEEMAKFKSIGGLDFKPGTVRVVDQNGDHKIDAADYVIRGTARPKWYGGITNTFTYKGWSLSSFIYARVGQTYFGGYPGVFGRNETNLWSWDNQAGRWPLPILGATGVTNIESAMQYYNGSFAAVRNISLSYDLPERVINRLKMKNIQVNVQVLNPFIFGGDIVKMGLNPDDETNWQSESQANSFFTSPVGGQNNNTILPRSIVFGVRAAF</sequence>
<dbReference type="InterPro" id="IPR023996">
    <property type="entry name" value="TonB-dep_OMP_SusC/RagA"/>
</dbReference>